<name>A0AA40F812_9PEZI</name>
<keyword evidence="3" id="KW-1185">Reference proteome</keyword>
<dbReference type="EMBL" id="JAUKUD010000001">
    <property type="protein sequence ID" value="KAK0752707.1"/>
    <property type="molecule type" value="Genomic_DNA"/>
</dbReference>
<organism evidence="2 3">
    <name type="scientific">Schizothecium vesticola</name>
    <dbReference type="NCBI Taxonomy" id="314040"/>
    <lineage>
        <taxon>Eukaryota</taxon>
        <taxon>Fungi</taxon>
        <taxon>Dikarya</taxon>
        <taxon>Ascomycota</taxon>
        <taxon>Pezizomycotina</taxon>
        <taxon>Sordariomycetes</taxon>
        <taxon>Sordariomycetidae</taxon>
        <taxon>Sordariales</taxon>
        <taxon>Schizotheciaceae</taxon>
        <taxon>Schizothecium</taxon>
    </lineage>
</organism>
<dbReference type="AlphaFoldDB" id="A0AA40F812"/>
<evidence type="ECO:0000313" key="2">
    <source>
        <dbReference type="EMBL" id="KAK0752707.1"/>
    </source>
</evidence>
<protein>
    <submittedName>
        <fullName evidence="2">Uncharacterized protein</fullName>
    </submittedName>
</protein>
<evidence type="ECO:0000313" key="3">
    <source>
        <dbReference type="Proteomes" id="UP001172155"/>
    </source>
</evidence>
<sequence length="196" mass="21871">MADHRRDNDRDGGDRHGNRDLDDHDHRPRRQLVEPQFVAAGITMQGTEVKMAKMSLLFPDTSSGRASIFTRGLGPCQSIATFDMATGDRTMIHLPAGTTTELFNDMIASIAAATEAVVIFIVNGDAGSKDHFEQVEVPKFKKDINDALKRENKEHVISRVKWITLWTDPVEDEQTRMVPGTFVLEASGRYGRGKMD</sequence>
<reference evidence="2" key="1">
    <citation type="submission" date="2023-06" db="EMBL/GenBank/DDBJ databases">
        <title>Genome-scale phylogeny and comparative genomics of the fungal order Sordariales.</title>
        <authorList>
            <consortium name="Lawrence Berkeley National Laboratory"/>
            <person name="Hensen N."/>
            <person name="Bonometti L."/>
            <person name="Westerberg I."/>
            <person name="Brannstrom I.O."/>
            <person name="Guillou S."/>
            <person name="Cros-Aarteil S."/>
            <person name="Calhoun S."/>
            <person name="Haridas S."/>
            <person name="Kuo A."/>
            <person name="Mondo S."/>
            <person name="Pangilinan J."/>
            <person name="Riley R."/>
            <person name="LaButti K."/>
            <person name="Andreopoulos B."/>
            <person name="Lipzen A."/>
            <person name="Chen C."/>
            <person name="Yanf M."/>
            <person name="Daum C."/>
            <person name="Ng V."/>
            <person name="Clum A."/>
            <person name="Steindorff A."/>
            <person name="Ohm R."/>
            <person name="Martin F."/>
            <person name="Silar P."/>
            <person name="Natvig D."/>
            <person name="Lalanne C."/>
            <person name="Gautier V."/>
            <person name="Ament-velasquez S.L."/>
            <person name="Kruys A."/>
            <person name="Hutchinson M.I."/>
            <person name="Powell A.J."/>
            <person name="Barry K."/>
            <person name="Miller A.N."/>
            <person name="Grigoriev I.V."/>
            <person name="Debuchy R."/>
            <person name="Gladieux P."/>
            <person name="Thoren M.H."/>
            <person name="Johannesson H."/>
        </authorList>
    </citation>
    <scope>NUCLEOTIDE SEQUENCE</scope>
    <source>
        <strain evidence="2">SMH3187-1</strain>
    </source>
</reference>
<evidence type="ECO:0000256" key="1">
    <source>
        <dbReference type="SAM" id="MobiDB-lite"/>
    </source>
</evidence>
<gene>
    <name evidence="2" type="ORF">B0T18DRAFT_423389</name>
</gene>
<proteinExistence type="predicted"/>
<feature type="region of interest" description="Disordered" evidence="1">
    <location>
        <begin position="1"/>
        <end position="33"/>
    </location>
</feature>
<accession>A0AA40F812</accession>
<feature type="compositionally biased region" description="Basic and acidic residues" evidence="1">
    <location>
        <begin position="1"/>
        <end position="26"/>
    </location>
</feature>
<dbReference type="Proteomes" id="UP001172155">
    <property type="component" value="Unassembled WGS sequence"/>
</dbReference>
<comment type="caution">
    <text evidence="2">The sequence shown here is derived from an EMBL/GenBank/DDBJ whole genome shotgun (WGS) entry which is preliminary data.</text>
</comment>